<accession>A0A0V0SU42</accession>
<keyword evidence="2" id="KW-1185">Reference proteome</keyword>
<protein>
    <submittedName>
        <fullName evidence="1">Uncharacterized protein</fullName>
    </submittedName>
</protein>
<reference evidence="1 2" key="1">
    <citation type="submission" date="2015-01" db="EMBL/GenBank/DDBJ databases">
        <title>Evolution of Trichinella species and genotypes.</title>
        <authorList>
            <person name="Korhonen P.K."/>
            <person name="Edoardo P."/>
            <person name="Giuseppe L.R."/>
            <person name="Gasser R.B."/>
        </authorList>
    </citation>
    <scope>NUCLEOTIDE SEQUENCE [LARGE SCALE GENOMIC DNA]</scope>
    <source>
        <strain evidence="1">ISS417</strain>
    </source>
</reference>
<dbReference type="EMBL" id="JYDJ01002556">
    <property type="protein sequence ID" value="KRX30324.1"/>
    <property type="molecule type" value="Genomic_DNA"/>
</dbReference>
<evidence type="ECO:0000313" key="1">
    <source>
        <dbReference type="EMBL" id="KRX30324.1"/>
    </source>
</evidence>
<dbReference type="AlphaFoldDB" id="A0A0V0SU42"/>
<comment type="caution">
    <text evidence="1">The sequence shown here is derived from an EMBL/GenBank/DDBJ whole genome shotgun (WGS) entry which is preliminary data.</text>
</comment>
<gene>
    <name evidence="1" type="ORF">T05_15015</name>
</gene>
<evidence type="ECO:0000313" key="2">
    <source>
        <dbReference type="Proteomes" id="UP000055048"/>
    </source>
</evidence>
<name>A0A0V0SU42_9BILA</name>
<sequence length="31" mass="3600">MAFNFILKLAERNQCAQSLFIFLLTLCSNSY</sequence>
<dbReference type="Proteomes" id="UP000055048">
    <property type="component" value="Unassembled WGS sequence"/>
</dbReference>
<proteinExistence type="predicted"/>
<organism evidence="1 2">
    <name type="scientific">Trichinella murrelli</name>
    <dbReference type="NCBI Taxonomy" id="144512"/>
    <lineage>
        <taxon>Eukaryota</taxon>
        <taxon>Metazoa</taxon>
        <taxon>Ecdysozoa</taxon>
        <taxon>Nematoda</taxon>
        <taxon>Enoplea</taxon>
        <taxon>Dorylaimia</taxon>
        <taxon>Trichinellida</taxon>
        <taxon>Trichinellidae</taxon>
        <taxon>Trichinella</taxon>
    </lineage>
</organism>